<keyword evidence="1" id="KW-0812">Transmembrane</keyword>
<feature type="transmembrane region" description="Helical" evidence="1">
    <location>
        <begin position="35"/>
        <end position="59"/>
    </location>
</feature>
<protein>
    <submittedName>
        <fullName evidence="2">Uncharacterized protein</fullName>
    </submittedName>
</protein>
<proteinExistence type="predicted"/>
<dbReference type="Proteomes" id="UP000324222">
    <property type="component" value="Unassembled WGS sequence"/>
</dbReference>
<organism evidence="2 3">
    <name type="scientific">Portunus trituberculatus</name>
    <name type="common">Swimming crab</name>
    <name type="synonym">Neptunus trituberculatus</name>
    <dbReference type="NCBI Taxonomy" id="210409"/>
    <lineage>
        <taxon>Eukaryota</taxon>
        <taxon>Metazoa</taxon>
        <taxon>Ecdysozoa</taxon>
        <taxon>Arthropoda</taxon>
        <taxon>Crustacea</taxon>
        <taxon>Multicrustacea</taxon>
        <taxon>Malacostraca</taxon>
        <taxon>Eumalacostraca</taxon>
        <taxon>Eucarida</taxon>
        <taxon>Decapoda</taxon>
        <taxon>Pleocyemata</taxon>
        <taxon>Brachyura</taxon>
        <taxon>Eubrachyura</taxon>
        <taxon>Portunoidea</taxon>
        <taxon>Portunidae</taxon>
        <taxon>Portuninae</taxon>
        <taxon>Portunus</taxon>
    </lineage>
</organism>
<keyword evidence="3" id="KW-1185">Reference proteome</keyword>
<dbReference type="EMBL" id="VSRR010003948">
    <property type="protein sequence ID" value="MPC38009.1"/>
    <property type="molecule type" value="Genomic_DNA"/>
</dbReference>
<sequence length="65" mass="7104">MLLSNNTATYVAVATAVTIKHKKPRVLPSGLRCWWSVWCVGVCVTIIAVSFVTSVALPLPTDWKC</sequence>
<evidence type="ECO:0000256" key="1">
    <source>
        <dbReference type="SAM" id="Phobius"/>
    </source>
</evidence>
<keyword evidence="1" id="KW-0472">Membrane</keyword>
<comment type="caution">
    <text evidence="2">The sequence shown here is derived from an EMBL/GenBank/DDBJ whole genome shotgun (WGS) entry which is preliminary data.</text>
</comment>
<name>A0A5B7EYB0_PORTR</name>
<evidence type="ECO:0000313" key="2">
    <source>
        <dbReference type="EMBL" id="MPC38009.1"/>
    </source>
</evidence>
<dbReference type="AlphaFoldDB" id="A0A5B7EYB0"/>
<accession>A0A5B7EYB0</accession>
<evidence type="ECO:0000313" key="3">
    <source>
        <dbReference type="Proteomes" id="UP000324222"/>
    </source>
</evidence>
<keyword evidence="1" id="KW-1133">Transmembrane helix</keyword>
<gene>
    <name evidence="2" type="ORF">E2C01_031507</name>
</gene>
<reference evidence="2 3" key="1">
    <citation type="submission" date="2019-05" db="EMBL/GenBank/DDBJ databases">
        <title>Another draft genome of Portunus trituberculatus and its Hox gene families provides insights of decapod evolution.</title>
        <authorList>
            <person name="Jeong J.-H."/>
            <person name="Song I."/>
            <person name="Kim S."/>
            <person name="Choi T."/>
            <person name="Kim D."/>
            <person name="Ryu S."/>
            <person name="Kim W."/>
        </authorList>
    </citation>
    <scope>NUCLEOTIDE SEQUENCE [LARGE SCALE GENOMIC DNA]</scope>
    <source>
        <tissue evidence="2">Muscle</tissue>
    </source>
</reference>